<dbReference type="Proteomes" id="UP000663868">
    <property type="component" value="Unassembled WGS sequence"/>
</dbReference>
<dbReference type="SUPFAM" id="SSF48576">
    <property type="entry name" value="Terpenoid synthases"/>
    <property type="match status" value="1"/>
</dbReference>
<evidence type="ECO:0000313" key="6">
    <source>
        <dbReference type="Proteomes" id="UP000663891"/>
    </source>
</evidence>
<dbReference type="PANTHER" id="PTHR35201:SF4">
    <property type="entry name" value="BETA-PINACENE SYNTHASE-RELATED"/>
    <property type="match status" value="1"/>
</dbReference>
<dbReference type="GO" id="GO:0010333">
    <property type="term" value="F:terpene synthase activity"/>
    <property type="evidence" value="ECO:0007669"/>
    <property type="project" value="InterPro"/>
</dbReference>
<reference evidence="3" key="1">
    <citation type="submission" date="2021-02" db="EMBL/GenBank/DDBJ databases">
        <authorList>
            <person name="Nowell W R."/>
        </authorList>
    </citation>
    <scope>NUCLEOTIDE SEQUENCE</scope>
</reference>
<keyword evidence="2" id="KW-0456">Lyase</keyword>
<dbReference type="InterPro" id="IPR034686">
    <property type="entry name" value="Terpene_cyclase-like_2"/>
</dbReference>
<organism evidence="3 6">
    <name type="scientific">Adineta steineri</name>
    <dbReference type="NCBI Taxonomy" id="433720"/>
    <lineage>
        <taxon>Eukaryota</taxon>
        <taxon>Metazoa</taxon>
        <taxon>Spiralia</taxon>
        <taxon>Gnathifera</taxon>
        <taxon>Rotifera</taxon>
        <taxon>Eurotatoria</taxon>
        <taxon>Bdelloidea</taxon>
        <taxon>Adinetida</taxon>
        <taxon>Adinetidae</taxon>
        <taxon>Adineta</taxon>
    </lineage>
</organism>
<name>A0A814K6Q1_9BILA</name>
<gene>
    <name evidence="4" type="ORF">IZO911_LOCUS23367</name>
    <name evidence="5" type="ORF">KXQ929_LOCUS12235</name>
    <name evidence="3" type="ORF">VCS650_LOCUS17224</name>
</gene>
<keyword evidence="2" id="KW-0479">Metal-binding</keyword>
<dbReference type="GO" id="GO:0046872">
    <property type="term" value="F:metal ion binding"/>
    <property type="evidence" value="ECO:0007669"/>
    <property type="project" value="UniProtKB-KW"/>
</dbReference>
<dbReference type="Pfam" id="PF19086">
    <property type="entry name" value="Terpene_syn_C_2"/>
    <property type="match status" value="1"/>
</dbReference>
<dbReference type="AlphaFoldDB" id="A0A814K6Q1"/>
<dbReference type="GO" id="GO:0008299">
    <property type="term" value="P:isoprenoid biosynthetic process"/>
    <property type="evidence" value="ECO:0007669"/>
    <property type="project" value="UniProtKB-ARBA"/>
</dbReference>
<dbReference type="Proteomes" id="UP000663860">
    <property type="component" value="Unassembled WGS sequence"/>
</dbReference>
<evidence type="ECO:0000313" key="3">
    <source>
        <dbReference type="EMBL" id="CAF1047681.1"/>
    </source>
</evidence>
<accession>A0A814K6Q1</accession>
<evidence type="ECO:0000313" key="5">
    <source>
        <dbReference type="EMBL" id="CAF3718380.1"/>
    </source>
</evidence>
<dbReference type="EC" id="4.2.3.-" evidence="2"/>
<protein>
    <recommendedName>
        <fullName evidence="2">Terpene synthase</fullName>
        <ecNumber evidence="2">4.2.3.-</ecNumber>
    </recommendedName>
</protein>
<dbReference type="Gene3D" id="1.10.600.10">
    <property type="entry name" value="Farnesyl Diphosphate Synthase"/>
    <property type="match status" value="1"/>
</dbReference>
<evidence type="ECO:0000256" key="1">
    <source>
        <dbReference type="ARBA" id="ARBA00006333"/>
    </source>
</evidence>
<dbReference type="OrthoDB" id="7779876at2759"/>
<dbReference type="InterPro" id="IPR008949">
    <property type="entry name" value="Isoprenoid_synthase_dom_sf"/>
</dbReference>
<evidence type="ECO:0000256" key="2">
    <source>
        <dbReference type="RuleBase" id="RU366034"/>
    </source>
</evidence>
<proteinExistence type="inferred from homology"/>
<keyword evidence="2" id="KW-0460">Magnesium</keyword>
<dbReference type="EMBL" id="CAJNOE010000269">
    <property type="protein sequence ID" value="CAF1106987.1"/>
    <property type="molecule type" value="Genomic_DNA"/>
</dbReference>
<dbReference type="Proteomes" id="UP000663891">
    <property type="component" value="Unassembled WGS sequence"/>
</dbReference>
<dbReference type="EMBL" id="CAJOBB010000624">
    <property type="protein sequence ID" value="CAF3718380.1"/>
    <property type="molecule type" value="Genomic_DNA"/>
</dbReference>
<comment type="caution">
    <text evidence="3">The sequence shown here is derived from an EMBL/GenBank/DDBJ whole genome shotgun (WGS) entry which is preliminary data.</text>
</comment>
<comment type="cofactor">
    <cofactor evidence="2">
        <name>Mg(2+)</name>
        <dbReference type="ChEBI" id="CHEBI:18420"/>
    </cofactor>
</comment>
<dbReference type="EMBL" id="CAJNON010000157">
    <property type="protein sequence ID" value="CAF1047681.1"/>
    <property type="molecule type" value="Genomic_DNA"/>
</dbReference>
<dbReference type="PANTHER" id="PTHR35201">
    <property type="entry name" value="TERPENE SYNTHASE"/>
    <property type="match status" value="1"/>
</dbReference>
<comment type="similarity">
    <text evidence="1 2">Belongs to the terpene synthase family.</text>
</comment>
<sequence length="325" mass="36695">MANMNDILLPDLIGACPFKPECNPVYEPTSNATEAWLNSHGIRYKESIHKYSLASALCVPQCNPTKARDASDIWALLFSVDDIIDSVPISEHIEQSKKQLAKNIMESFQPAGSFKPLTPFAAALHDWWQRILVNITPGCRERFLTGYQTAYKASLVQAANKRDHRIVPDLNTYIKFRRDTAFGPHVFVFIEYCLELDSLDECWNNDVFKRLVDYASDATSWTNDIYSFNIEQAKGDFNLISVLMHADPSLNIQQALDRAGQMVIDCYADFQRARKELISWGTKIDSQVEKFVNGAAAFIIGNARSSKENTTEDVSPQQNLDQNGL</sequence>
<evidence type="ECO:0000313" key="4">
    <source>
        <dbReference type="EMBL" id="CAF1106987.1"/>
    </source>
</evidence>